<reference evidence="3 4" key="2">
    <citation type="journal article" date="2018" name="Plant J.">
        <title>The Physcomitrella patens chromosome-scale assembly reveals moss genome structure and evolution.</title>
        <authorList>
            <person name="Lang D."/>
            <person name="Ullrich K.K."/>
            <person name="Murat F."/>
            <person name="Fuchs J."/>
            <person name="Jenkins J."/>
            <person name="Haas F.B."/>
            <person name="Piednoel M."/>
            <person name="Gundlach H."/>
            <person name="Van Bel M."/>
            <person name="Meyberg R."/>
            <person name="Vives C."/>
            <person name="Morata J."/>
            <person name="Symeonidi A."/>
            <person name="Hiss M."/>
            <person name="Muchero W."/>
            <person name="Kamisugi Y."/>
            <person name="Saleh O."/>
            <person name="Blanc G."/>
            <person name="Decker E.L."/>
            <person name="van Gessel N."/>
            <person name="Grimwood J."/>
            <person name="Hayes R.D."/>
            <person name="Graham S.W."/>
            <person name="Gunter L.E."/>
            <person name="McDaniel S.F."/>
            <person name="Hoernstein S.N.W."/>
            <person name="Larsson A."/>
            <person name="Li F.W."/>
            <person name="Perroud P.F."/>
            <person name="Phillips J."/>
            <person name="Ranjan P."/>
            <person name="Rokshar D.S."/>
            <person name="Rothfels C.J."/>
            <person name="Schneider L."/>
            <person name="Shu S."/>
            <person name="Stevenson D.W."/>
            <person name="Thummler F."/>
            <person name="Tillich M."/>
            <person name="Villarreal Aguilar J.C."/>
            <person name="Widiez T."/>
            <person name="Wong G.K."/>
            <person name="Wymore A."/>
            <person name="Zhang Y."/>
            <person name="Zimmer A.D."/>
            <person name="Quatrano R.S."/>
            <person name="Mayer K.F.X."/>
            <person name="Goodstein D."/>
            <person name="Casacuberta J.M."/>
            <person name="Vandepoele K."/>
            <person name="Reski R."/>
            <person name="Cuming A.C."/>
            <person name="Tuskan G.A."/>
            <person name="Maumus F."/>
            <person name="Salse J."/>
            <person name="Schmutz J."/>
            <person name="Rensing S.A."/>
        </authorList>
    </citation>
    <scope>NUCLEOTIDE SEQUENCE [LARGE SCALE GENOMIC DNA]</scope>
    <source>
        <strain evidence="3 4">cv. Gransden 2004</strain>
    </source>
</reference>
<dbReference type="PANTHER" id="PTHR24015">
    <property type="entry name" value="OS07G0578800 PROTEIN-RELATED"/>
    <property type="match status" value="1"/>
</dbReference>
<dbReference type="EnsemblPlants" id="Pp3c24_8560V3.6">
    <property type="protein sequence ID" value="Pp3c24_8560V3.6"/>
    <property type="gene ID" value="Pp3c24_8560"/>
</dbReference>
<dbReference type="Gramene" id="Pp3c24_8560V3.5">
    <property type="protein sequence ID" value="Pp3c24_8560V3.5"/>
    <property type="gene ID" value="Pp3c24_8560"/>
</dbReference>
<evidence type="ECO:0000313" key="4">
    <source>
        <dbReference type="Proteomes" id="UP000006727"/>
    </source>
</evidence>
<dbReference type="Gramene" id="Pp3c24_8560V3.6">
    <property type="protein sequence ID" value="Pp3c24_8560V3.6"/>
    <property type="gene ID" value="Pp3c24_8560"/>
</dbReference>
<reference evidence="3" key="3">
    <citation type="submission" date="2020-12" db="UniProtKB">
        <authorList>
            <consortium name="EnsemblPlants"/>
        </authorList>
    </citation>
    <scope>IDENTIFICATION</scope>
</reference>
<dbReference type="FunFam" id="1.25.40.10:FF:000031">
    <property type="entry name" value="Pentatricopeptide repeat-containing protein mitochondrial"/>
    <property type="match status" value="3"/>
</dbReference>
<dbReference type="Pfam" id="PF13041">
    <property type="entry name" value="PPR_2"/>
    <property type="match status" value="5"/>
</dbReference>
<proteinExistence type="predicted"/>
<dbReference type="AlphaFoldDB" id="A0A7I4CQ77"/>
<feature type="repeat" description="PPR" evidence="2">
    <location>
        <begin position="616"/>
        <end position="650"/>
    </location>
</feature>
<evidence type="ECO:0000256" key="2">
    <source>
        <dbReference type="PROSITE-ProRule" id="PRU00708"/>
    </source>
</evidence>
<evidence type="ECO:0008006" key="5">
    <source>
        <dbReference type="Google" id="ProtNLM"/>
    </source>
</evidence>
<feature type="repeat" description="PPR" evidence="2">
    <location>
        <begin position="444"/>
        <end position="478"/>
    </location>
</feature>
<keyword evidence="1" id="KW-0677">Repeat</keyword>
<dbReference type="NCBIfam" id="TIGR00756">
    <property type="entry name" value="PPR"/>
    <property type="match status" value="8"/>
</dbReference>
<dbReference type="EMBL" id="ABEU02000024">
    <property type="status" value="NOT_ANNOTATED_CDS"/>
    <property type="molecule type" value="Genomic_DNA"/>
</dbReference>
<dbReference type="GO" id="GO:0003723">
    <property type="term" value="F:RNA binding"/>
    <property type="evidence" value="ECO:0007669"/>
    <property type="project" value="InterPro"/>
</dbReference>
<reference evidence="3 4" key="1">
    <citation type="journal article" date="2008" name="Science">
        <title>The Physcomitrella genome reveals evolutionary insights into the conquest of land by plants.</title>
        <authorList>
            <person name="Rensing S."/>
            <person name="Lang D."/>
            <person name="Zimmer A."/>
            <person name="Terry A."/>
            <person name="Salamov A."/>
            <person name="Shapiro H."/>
            <person name="Nishiyama T."/>
            <person name="Perroud P.-F."/>
            <person name="Lindquist E."/>
            <person name="Kamisugi Y."/>
            <person name="Tanahashi T."/>
            <person name="Sakakibara K."/>
            <person name="Fujita T."/>
            <person name="Oishi K."/>
            <person name="Shin-I T."/>
            <person name="Kuroki Y."/>
            <person name="Toyoda A."/>
            <person name="Suzuki Y."/>
            <person name="Hashimoto A."/>
            <person name="Yamaguchi K."/>
            <person name="Sugano A."/>
            <person name="Kohara Y."/>
            <person name="Fujiyama A."/>
            <person name="Anterola A."/>
            <person name="Aoki S."/>
            <person name="Ashton N."/>
            <person name="Barbazuk W.B."/>
            <person name="Barker E."/>
            <person name="Bennetzen J."/>
            <person name="Bezanilla M."/>
            <person name="Blankenship R."/>
            <person name="Cho S.H."/>
            <person name="Dutcher S."/>
            <person name="Estelle M."/>
            <person name="Fawcett J.A."/>
            <person name="Gundlach H."/>
            <person name="Hanada K."/>
            <person name="Heyl A."/>
            <person name="Hicks K.A."/>
            <person name="Hugh J."/>
            <person name="Lohr M."/>
            <person name="Mayer K."/>
            <person name="Melkozernov A."/>
            <person name="Murata T."/>
            <person name="Nelson D."/>
            <person name="Pils B."/>
            <person name="Prigge M."/>
            <person name="Reiss B."/>
            <person name="Renner T."/>
            <person name="Rombauts S."/>
            <person name="Rushton P."/>
            <person name="Sanderfoot A."/>
            <person name="Schween G."/>
            <person name="Shiu S.-H."/>
            <person name="Stueber K."/>
            <person name="Theodoulou F.L."/>
            <person name="Tu H."/>
            <person name="Van de Peer Y."/>
            <person name="Verrier P.J."/>
            <person name="Waters E."/>
            <person name="Wood A."/>
            <person name="Yang L."/>
            <person name="Cove D."/>
            <person name="Cuming A."/>
            <person name="Hasebe M."/>
            <person name="Lucas S."/>
            <person name="Mishler D.B."/>
            <person name="Reski R."/>
            <person name="Grigoriev I."/>
            <person name="Quatrano R.S."/>
            <person name="Boore J.L."/>
        </authorList>
    </citation>
    <scope>NUCLEOTIDE SEQUENCE [LARGE SCALE GENOMIC DNA]</scope>
    <source>
        <strain evidence="3 4">cv. Gransden 2004</strain>
    </source>
</reference>
<dbReference type="Pfam" id="PF01535">
    <property type="entry name" value="PPR"/>
    <property type="match status" value="2"/>
</dbReference>
<keyword evidence="4" id="KW-1185">Reference proteome</keyword>
<dbReference type="PROSITE" id="PS51375">
    <property type="entry name" value="PPR"/>
    <property type="match status" value="8"/>
</dbReference>
<dbReference type="PANTHER" id="PTHR24015:SF739">
    <property type="entry name" value="OS03G0644200 PROTEIN"/>
    <property type="match status" value="1"/>
</dbReference>
<feature type="repeat" description="PPR" evidence="2">
    <location>
        <begin position="242"/>
        <end position="276"/>
    </location>
</feature>
<evidence type="ECO:0000313" key="3">
    <source>
        <dbReference type="EnsemblPlants" id="Pp3c24_8560V3.5"/>
    </source>
</evidence>
<dbReference type="InParanoid" id="A0A7I4CQ77"/>
<feature type="repeat" description="PPR" evidence="2">
    <location>
        <begin position="413"/>
        <end position="443"/>
    </location>
</feature>
<dbReference type="InterPro" id="IPR046960">
    <property type="entry name" value="PPR_At4g14850-like_plant"/>
</dbReference>
<sequence>MKDVIISVELMEKKMFQLTVGDGAGETDDIEHLWKKYFAGPFQWWDNTANKKNDRVPDYKHKVTGEALWIVDPSTPQWAKAIYMKAMLMKVTQSGRVRLVSSEPRVFQGSSQFARKKVFIPNSKHGKSYSQLTSTSEWRQTTPVNDAGLKHLQNATTLREAIAILQSHVQHRIPIDSYMYVDVLQRCLKQKDLESAKQLHDCIIKSRMEQNLFVANKIMRVYNRCGRLQDARKVFDKLEKKNVVTWTTMIGGYAEYDRTKDAIKIYNQMRQEGGKPDKITYLSIMKACVSPPALKWGKEIHTHIRDSGFQSDVHVGNALTNMYTKSGSIDDARMIFEEMVERDVISWNVMIGGLAQHGRGQEAFDLFLEMQRDGFVPDATTYISILNANASTGALDWIKEVHEYCGKSGLDLDVRVGSALVHMYAKSGSIDDARLVFNRMIERNVITWNAMIGGLARHGYGHECFALFLQMQREGFVHDEVTYLSILSGTSATAGDLKWVKKVHSQAVKAQLDGDIRVGTAFVHMLVNIGSIDDAKLIFDGIKHRDIITWNVMIGGLAQHRRGHEAYSLFSLMQREGFVPNVGTYISILNTCASSGALEWLKEVHKHVVKMGLDSNISVENALIHMYAKSGSIDDARLIFEGMAERDVASWNGMIGGLAQDGHEAFSLFLQRQREGVVPNPLTYAHRHAIEAGLECDLRVRTALVLMYANSGSVEDAHLVLDRMVDRNLITWNAMIGGLARHGRSDEAYSLFLQMPRERFVPNPTTYSSILNPNANLRTLEWLAEVSSHAKKAGFDSDVQAGTALVHTYSKTGSIDDARLVFDKMVQRMECNDWRTCTTWSWARSILPVSRDAERRSCSRCSNLS</sequence>
<feature type="repeat" description="PPR" evidence="2">
    <location>
        <begin position="728"/>
        <end position="762"/>
    </location>
</feature>
<dbReference type="GO" id="GO:0009451">
    <property type="term" value="P:RNA modification"/>
    <property type="evidence" value="ECO:0000318"/>
    <property type="project" value="GO_Central"/>
</dbReference>
<accession>A0A7I4CQ77</accession>
<dbReference type="InterPro" id="IPR011990">
    <property type="entry name" value="TPR-like_helical_dom_sf"/>
</dbReference>
<dbReference type="EnsemblPlants" id="Pp3c24_8560V3.5">
    <property type="protein sequence ID" value="Pp3c24_8560V3.5"/>
    <property type="gene ID" value="Pp3c24_8560"/>
</dbReference>
<evidence type="ECO:0000256" key="1">
    <source>
        <dbReference type="ARBA" id="ARBA00022737"/>
    </source>
</evidence>
<organism evidence="3 4">
    <name type="scientific">Physcomitrium patens</name>
    <name type="common">Spreading-leaved earth moss</name>
    <name type="synonym">Physcomitrella patens</name>
    <dbReference type="NCBI Taxonomy" id="3218"/>
    <lineage>
        <taxon>Eukaryota</taxon>
        <taxon>Viridiplantae</taxon>
        <taxon>Streptophyta</taxon>
        <taxon>Embryophyta</taxon>
        <taxon>Bryophyta</taxon>
        <taxon>Bryophytina</taxon>
        <taxon>Bryopsida</taxon>
        <taxon>Funariidae</taxon>
        <taxon>Funariales</taxon>
        <taxon>Funariaceae</taxon>
        <taxon>Physcomitrium</taxon>
    </lineage>
</organism>
<feature type="repeat" description="PPR" evidence="2">
    <location>
        <begin position="546"/>
        <end position="580"/>
    </location>
</feature>
<dbReference type="Gene3D" id="1.25.40.10">
    <property type="entry name" value="Tetratricopeptide repeat domain"/>
    <property type="match status" value="5"/>
</dbReference>
<feature type="repeat" description="PPR" evidence="2">
    <location>
        <begin position="343"/>
        <end position="377"/>
    </location>
</feature>
<dbReference type="Proteomes" id="UP000006727">
    <property type="component" value="Chromosome 24"/>
</dbReference>
<name>A0A7I4CQ77_PHYPA</name>
<feature type="repeat" description="PPR" evidence="2">
    <location>
        <begin position="312"/>
        <end position="342"/>
    </location>
</feature>
<protein>
    <recommendedName>
        <fullName evidence="5">Pentatricopeptide repeat-containing protein</fullName>
    </recommendedName>
</protein>
<dbReference type="InterPro" id="IPR002885">
    <property type="entry name" value="PPR_rpt"/>
</dbReference>